<evidence type="ECO:0000256" key="1">
    <source>
        <dbReference type="ARBA" id="ARBA00005964"/>
    </source>
</evidence>
<evidence type="ECO:0000313" key="7">
    <source>
        <dbReference type="WBParaSite" id="PDA_v2.g23065.t1"/>
    </source>
</evidence>
<proteinExistence type="inferred from homology"/>
<dbReference type="SUPFAM" id="SSF53474">
    <property type="entry name" value="alpha/beta-Hydrolases"/>
    <property type="match status" value="1"/>
</dbReference>
<dbReference type="InterPro" id="IPR002018">
    <property type="entry name" value="CarbesteraseB"/>
</dbReference>
<dbReference type="Proteomes" id="UP000887578">
    <property type="component" value="Unplaced"/>
</dbReference>
<evidence type="ECO:0000256" key="2">
    <source>
        <dbReference type="ARBA" id="ARBA00022487"/>
    </source>
</evidence>
<name>A0A914PWA4_9BILA</name>
<dbReference type="InterPro" id="IPR019826">
    <property type="entry name" value="Carboxylesterase_B_AS"/>
</dbReference>
<dbReference type="Gene3D" id="3.40.50.1820">
    <property type="entry name" value="alpha/beta hydrolase"/>
    <property type="match status" value="1"/>
</dbReference>
<dbReference type="WBParaSite" id="PDA_v2.g23065.t1">
    <property type="protein sequence ID" value="PDA_v2.g23065.t1"/>
    <property type="gene ID" value="PDA_v2.g23065"/>
</dbReference>
<accession>A0A914PWA4</accession>
<feature type="domain" description="Carboxylesterase type B" evidence="5">
    <location>
        <begin position="15"/>
        <end position="106"/>
    </location>
</feature>
<organism evidence="6 7">
    <name type="scientific">Panagrolaimus davidi</name>
    <dbReference type="NCBI Taxonomy" id="227884"/>
    <lineage>
        <taxon>Eukaryota</taxon>
        <taxon>Metazoa</taxon>
        <taxon>Ecdysozoa</taxon>
        <taxon>Nematoda</taxon>
        <taxon>Chromadorea</taxon>
        <taxon>Rhabditida</taxon>
        <taxon>Tylenchina</taxon>
        <taxon>Panagrolaimomorpha</taxon>
        <taxon>Panagrolaimoidea</taxon>
        <taxon>Panagrolaimidae</taxon>
        <taxon>Panagrolaimus</taxon>
    </lineage>
</organism>
<keyword evidence="2" id="KW-0719">Serine esterase</keyword>
<comment type="similarity">
    <text evidence="1 4">Belongs to the type-B carboxylesterase/lipase family.</text>
</comment>
<keyword evidence="3 4" id="KW-0378">Hydrolase</keyword>
<reference evidence="7" key="1">
    <citation type="submission" date="2022-11" db="UniProtKB">
        <authorList>
            <consortium name="WormBaseParasite"/>
        </authorList>
    </citation>
    <scope>IDENTIFICATION</scope>
</reference>
<evidence type="ECO:0000259" key="5">
    <source>
        <dbReference type="Pfam" id="PF00135"/>
    </source>
</evidence>
<dbReference type="PANTHER" id="PTHR44590:SF4">
    <property type="entry name" value="CARBOXYLIC ESTER HYDROLASE"/>
    <property type="match status" value="1"/>
</dbReference>
<dbReference type="Pfam" id="PF00135">
    <property type="entry name" value="COesterase"/>
    <property type="match status" value="2"/>
</dbReference>
<dbReference type="PROSITE" id="PS00122">
    <property type="entry name" value="CARBOXYLESTERASE_B_1"/>
    <property type="match status" value="1"/>
</dbReference>
<protein>
    <recommendedName>
        <fullName evidence="4">Carboxylic ester hydrolase</fullName>
        <ecNumber evidence="4">3.1.1.-</ecNumber>
    </recommendedName>
</protein>
<evidence type="ECO:0000313" key="6">
    <source>
        <dbReference type="Proteomes" id="UP000887578"/>
    </source>
</evidence>
<dbReference type="AlphaFoldDB" id="A0A914PWA4"/>
<dbReference type="InterPro" id="IPR029058">
    <property type="entry name" value="AB_hydrolase_fold"/>
</dbReference>
<keyword evidence="6" id="KW-1185">Reference proteome</keyword>
<evidence type="ECO:0000256" key="3">
    <source>
        <dbReference type="ARBA" id="ARBA00022801"/>
    </source>
</evidence>
<dbReference type="GO" id="GO:0052689">
    <property type="term" value="F:carboxylic ester hydrolase activity"/>
    <property type="evidence" value="ECO:0007669"/>
    <property type="project" value="UniProtKB-KW"/>
</dbReference>
<evidence type="ECO:0000256" key="4">
    <source>
        <dbReference type="RuleBase" id="RU361235"/>
    </source>
</evidence>
<sequence>MWFKNNHKTNRLLAPEVQTEYGKICGKNYILPDGKVFNVFLGIPYAKPPINELRFEKPIPPEPWKGCLYATKYKSRSIQKDFIWDLLELKVGKSEDCLYLNIMTPEICDKKNIVSKDVIFVTLQYRLGYLGFFTTDDEISIGNYGIWDQYMALKFIKDNISNFGGDSENITVLGQSAGAVSVDLLSLSPYSRDLFSKMILMAGNAETMWSVSPRCRVAKNCREKAVQLGFKKPSKGIKWTKEDNKALLKFMKSIPANKLGLTMVGSTNIFESIQLPVTPVIDGDFFPKTLIELRKEAPKKLIIAGDCEWEGLLFLALGLKRIDQNLLQFVKHRASTIIMEGNKMVEKSEQMSFESFENLYSLNNEKLTKKELQKVVVKMIGDTVSGIALQNFIQQVNDQGSTVYTYNFQHHNSQSMQGISYYLPFSGATHCSEINSLFDINMFVAPYIRTTKDKKVTNIISTLFTNFSKSGNPNGTEAFPSSLNFEFNWEPINSKQILSQKCLLIKSEPKIEERKKETERLLAPSKHFSAIHNWMTIAKEDEYNEFSIRTKAMEPSGTR</sequence>
<dbReference type="EC" id="3.1.1.-" evidence="4"/>
<feature type="domain" description="Carboxylesterase type B" evidence="5">
    <location>
        <begin position="108"/>
        <end position="516"/>
    </location>
</feature>
<dbReference type="PANTHER" id="PTHR44590">
    <property type="entry name" value="CARBOXYLIC ESTER HYDROLASE-RELATED"/>
    <property type="match status" value="1"/>
</dbReference>